<accession>A0A2U2DQT4</accession>
<dbReference type="InterPro" id="IPR032710">
    <property type="entry name" value="NTF2-like_dom_sf"/>
</dbReference>
<feature type="transmembrane region" description="Helical" evidence="2">
    <location>
        <begin position="121"/>
        <end position="142"/>
    </location>
</feature>
<name>A0A2U2DQT4_9HYPH</name>
<dbReference type="SMART" id="SM00978">
    <property type="entry name" value="Tim44"/>
    <property type="match status" value="1"/>
</dbReference>
<dbReference type="Proteomes" id="UP000245252">
    <property type="component" value="Unassembled WGS sequence"/>
</dbReference>
<proteinExistence type="predicted"/>
<keyword evidence="5" id="KW-1185">Reference proteome</keyword>
<protein>
    <recommendedName>
        <fullName evidence="3">Tim44-like domain-containing protein</fullName>
    </recommendedName>
</protein>
<dbReference type="Gene3D" id="3.10.450.240">
    <property type="match status" value="1"/>
</dbReference>
<evidence type="ECO:0000256" key="1">
    <source>
        <dbReference type="SAM" id="MobiDB-lite"/>
    </source>
</evidence>
<organism evidence="4 5">
    <name type="scientific">Metarhizobium album</name>
    <dbReference type="NCBI Taxonomy" id="2182425"/>
    <lineage>
        <taxon>Bacteria</taxon>
        <taxon>Pseudomonadati</taxon>
        <taxon>Pseudomonadota</taxon>
        <taxon>Alphaproteobacteria</taxon>
        <taxon>Hyphomicrobiales</taxon>
        <taxon>Rhizobiaceae</taxon>
        <taxon>Metarhizobium</taxon>
    </lineage>
</organism>
<feature type="compositionally biased region" description="Low complexity" evidence="1">
    <location>
        <begin position="73"/>
        <end position="84"/>
    </location>
</feature>
<dbReference type="PANTHER" id="PTHR41542">
    <property type="entry name" value="BLL5807 PROTEIN"/>
    <property type="match status" value="1"/>
</dbReference>
<comment type="caution">
    <text evidence="4">The sequence shown here is derived from an EMBL/GenBank/DDBJ whole genome shotgun (WGS) entry which is preliminary data.</text>
</comment>
<dbReference type="PANTHER" id="PTHR41542:SF1">
    <property type="entry name" value="BLL5807 PROTEIN"/>
    <property type="match status" value="1"/>
</dbReference>
<evidence type="ECO:0000256" key="2">
    <source>
        <dbReference type="SAM" id="Phobius"/>
    </source>
</evidence>
<evidence type="ECO:0000313" key="5">
    <source>
        <dbReference type="Proteomes" id="UP000245252"/>
    </source>
</evidence>
<keyword evidence="2" id="KW-1133">Transmembrane helix</keyword>
<evidence type="ECO:0000313" key="4">
    <source>
        <dbReference type="EMBL" id="PWE55668.1"/>
    </source>
</evidence>
<dbReference type="EMBL" id="QFBC01000005">
    <property type="protein sequence ID" value="PWE55668.1"/>
    <property type="molecule type" value="Genomic_DNA"/>
</dbReference>
<dbReference type="OrthoDB" id="9780873at2"/>
<evidence type="ECO:0000259" key="3">
    <source>
        <dbReference type="SMART" id="SM00978"/>
    </source>
</evidence>
<feature type="transmembrane region" description="Helical" evidence="2">
    <location>
        <begin position="96"/>
        <end position="114"/>
    </location>
</feature>
<dbReference type="RefSeq" id="WP_109458745.1">
    <property type="nucleotide sequence ID" value="NZ_QFBC01000005.1"/>
</dbReference>
<feature type="domain" description="Tim44-like" evidence="3">
    <location>
        <begin position="182"/>
        <end position="325"/>
    </location>
</feature>
<dbReference type="InterPro" id="IPR007379">
    <property type="entry name" value="Tim44-like_dom"/>
</dbReference>
<dbReference type="Pfam" id="PF04280">
    <property type="entry name" value="Tim44"/>
    <property type="match status" value="1"/>
</dbReference>
<dbReference type="AlphaFoldDB" id="A0A2U2DQT4"/>
<sequence>MLRRLSRYSGLVAALAIGLALSLAAIDVAEARRASGGFGSRGSRTFDTPSVTRTAPSDASPINRTMTQQNSAQPQRNAGQQQAQRPGLFGGFGRTLFGGLLLGGLFGMLLGGGFGGMMGFLGMLLQIALIVGLGMLLMRFLANRRQSSAYAAGGNMQREAYAGAGGNKPGFQIPSMGSGTAATARTTKPVTQDIQLSPADLDRFEALLSEIQSAYGREDYPTLRRLSTPEAMSYLAEELGDNATNGVRNTVSDVKLLQGDISEAWREGPVEYATLAMRYSSIDALVDRTTGKVVDGDAVNPSETVELWTFVRKSGGDWLLSAIQSA</sequence>
<feature type="region of interest" description="Disordered" evidence="1">
    <location>
        <begin position="35"/>
        <end position="84"/>
    </location>
</feature>
<dbReference type="SUPFAM" id="SSF54427">
    <property type="entry name" value="NTF2-like"/>
    <property type="match status" value="1"/>
</dbReference>
<reference evidence="4 5" key="1">
    <citation type="submission" date="2018-05" db="EMBL/GenBank/DDBJ databases">
        <title>The draft genome of strain NS-104.</title>
        <authorList>
            <person name="Hang P."/>
            <person name="Jiang J."/>
        </authorList>
    </citation>
    <scope>NUCLEOTIDE SEQUENCE [LARGE SCALE GENOMIC DNA]</scope>
    <source>
        <strain evidence="4 5">NS-104</strain>
    </source>
</reference>
<keyword evidence="2" id="KW-0472">Membrane</keyword>
<gene>
    <name evidence="4" type="ORF">DEM27_13360</name>
</gene>
<feature type="compositionally biased region" description="Polar residues" evidence="1">
    <location>
        <begin position="45"/>
        <end position="72"/>
    </location>
</feature>
<keyword evidence="2" id="KW-0812">Transmembrane</keyword>